<feature type="binding site" evidence="8">
    <location>
        <position position="255"/>
    </location>
    <ligand>
        <name>substrate</name>
    </ligand>
</feature>
<dbReference type="SUPFAM" id="SSF57180">
    <property type="entry name" value="Cellulose-binding domain"/>
    <property type="match status" value="1"/>
</dbReference>
<reference evidence="13" key="1">
    <citation type="journal article" date="2023" name="Mol. Phylogenet. Evol.">
        <title>Genome-scale phylogeny and comparative genomics of the fungal order Sordariales.</title>
        <authorList>
            <person name="Hensen N."/>
            <person name="Bonometti L."/>
            <person name="Westerberg I."/>
            <person name="Brannstrom I.O."/>
            <person name="Guillou S."/>
            <person name="Cros-Aarteil S."/>
            <person name="Calhoun S."/>
            <person name="Haridas S."/>
            <person name="Kuo A."/>
            <person name="Mondo S."/>
            <person name="Pangilinan J."/>
            <person name="Riley R."/>
            <person name="LaButti K."/>
            <person name="Andreopoulos B."/>
            <person name="Lipzen A."/>
            <person name="Chen C."/>
            <person name="Yan M."/>
            <person name="Daum C."/>
            <person name="Ng V."/>
            <person name="Clum A."/>
            <person name="Steindorff A."/>
            <person name="Ohm R.A."/>
            <person name="Martin F."/>
            <person name="Silar P."/>
            <person name="Natvig D.O."/>
            <person name="Lalanne C."/>
            <person name="Gautier V."/>
            <person name="Ament-Velasquez S.L."/>
            <person name="Kruys A."/>
            <person name="Hutchinson M.I."/>
            <person name="Powell A.J."/>
            <person name="Barry K."/>
            <person name="Miller A.N."/>
            <person name="Grigoriev I.V."/>
            <person name="Debuchy R."/>
            <person name="Gladieux P."/>
            <person name="Hiltunen Thoren M."/>
            <person name="Johannesson H."/>
        </authorList>
    </citation>
    <scope>NUCLEOTIDE SEQUENCE</scope>
    <source>
        <strain evidence="13">PSN293</strain>
    </source>
</reference>
<evidence type="ECO:0000256" key="1">
    <source>
        <dbReference type="ARBA" id="ARBA00022729"/>
    </source>
</evidence>
<dbReference type="InterPro" id="IPR035971">
    <property type="entry name" value="CBD_sf"/>
</dbReference>
<comment type="similarity">
    <text evidence="10">Belongs to the glycosyl hydrolase family 6.</text>
</comment>
<evidence type="ECO:0000256" key="5">
    <source>
        <dbReference type="ARBA" id="ARBA00023295"/>
    </source>
</evidence>
<feature type="binding site" evidence="8">
    <location>
        <position position="343"/>
    </location>
    <ligand>
        <name>substrate</name>
    </ligand>
</feature>
<name>A0AAN6XZ93_9PEZI</name>
<evidence type="ECO:0000256" key="7">
    <source>
        <dbReference type="PIRSR" id="PIRSR001100-1"/>
    </source>
</evidence>
<feature type="binding site" evidence="8">
    <location>
        <position position="347"/>
    </location>
    <ligand>
        <name>substrate</name>
    </ligand>
</feature>
<feature type="binding site" evidence="8">
    <location>
        <position position="84"/>
    </location>
    <ligand>
        <name>substrate</name>
    </ligand>
</feature>
<dbReference type="InterPro" id="IPR016288">
    <property type="entry name" value="Beta_cellobiohydrolase"/>
</dbReference>
<dbReference type="EC" id="3.2.1.-" evidence="10"/>
<keyword evidence="4 10" id="KW-0119">Carbohydrate metabolism</keyword>
<dbReference type="GO" id="GO:0004553">
    <property type="term" value="F:hydrolase activity, hydrolyzing O-glycosyl compounds"/>
    <property type="evidence" value="ECO:0007669"/>
    <property type="project" value="InterPro"/>
</dbReference>
<dbReference type="EMBL" id="MU858197">
    <property type="protein sequence ID" value="KAK4209674.1"/>
    <property type="molecule type" value="Genomic_DNA"/>
</dbReference>
<keyword evidence="6 10" id="KW-0624">Polysaccharide degradation</keyword>
<feature type="region of interest" description="Disordered" evidence="11">
    <location>
        <begin position="379"/>
        <end position="409"/>
    </location>
</feature>
<dbReference type="AlphaFoldDB" id="A0AAN6XZ93"/>
<feature type="active site" description="Proton donor" evidence="7 9">
    <location>
        <position position="172"/>
    </location>
</feature>
<keyword evidence="1 10" id="KW-0732">Signal</keyword>
<evidence type="ECO:0000256" key="3">
    <source>
        <dbReference type="ARBA" id="ARBA00023001"/>
    </source>
</evidence>
<accession>A0AAN6XZ93</accession>
<feature type="region of interest" description="Disordered" evidence="11">
    <location>
        <begin position="255"/>
        <end position="276"/>
    </location>
</feature>
<feature type="active site" description="Proton acceptor" evidence="7">
    <location>
        <position position="349"/>
    </location>
</feature>
<dbReference type="PROSITE" id="PS00562">
    <property type="entry name" value="CBM1_1"/>
    <property type="match status" value="1"/>
</dbReference>
<dbReference type="InterPro" id="IPR000254">
    <property type="entry name" value="CBD"/>
</dbReference>
<organism evidence="13 14">
    <name type="scientific">Rhypophila decipiens</name>
    <dbReference type="NCBI Taxonomy" id="261697"/>
    <lineage>
        <taxon>Eukaryota</taxon>
        <taxon>Fungi</taxon>
        <taxon>Dikarya</taxon>
        <taxon>Ascomycota</taxon>
        <taxon>Pezizomycotina</taxon>
        <taxon>Sordariomycetes</taxon>
        <taxon>Sordariomycetidae</taxon>
        <taxon>Sordariales</taxon>
        <taxon>Naviculisporaceae</taxon>
        <taxon>Rhypophila</taxon>
    </lineage>
</organism>
<evidence type="ECO:0000256" key="8">
    <source>
        <dbReference type="PIRSR" id="PIRSR001100-2"/>
    </source>
</evidence>
<dbReference type="PROSITE" id="PS51164">
    <property type="entry name" value="CBM1_2"/>
    <property type="match status" value="1"/>
</dbReference>
<comment type="caution">
    <text evidence="13">The sequence shown here is derived from an EMBL/GenBank/DDBJ whole genome shotgun (WGS) entry which is preliminary data.</text>
</comment>
<feature type="compositionally biased region" description="Pro residues" evidence="11">
    <location>
        <begin position="387"/>
        <end position="402"/>
    </location>
</feature>
<gene>
    <name evidence="13" type="ORF">QBC37DRAFT_449863</name>
</gene>
<evidence type="ECO:0000256" key="10">
    <source>
        <dbReference type="RuleBase" id="RU361186"/>
    </source>
</evidence>
<keyword evidence="5 10" id="KW-0326">Glycosidase</keyword>
<evidence type="ECO:0000256" key="11">
    <source>
        <dbReference type="SAM" id="MobiDB-lite"/>
    </source>
</evidence>
<dbReference type="GO" id="GO:0030248">
    <property type="term" value="F:cellulose binding"/>
    <property type="evidence" value="ECO:0007669"/>
    <property type="project" value="InterPro"/>
</dbReference>
<dbReference type="Pfam" id="PF01341">
    <property type="entry name" value="Glyco_hydro_6"/>
    <property type="match status" value="1"/>
</dbReference>
<dbReference type="SMART" id="SM00236">
    <property type="entry name" value="fCBD"/>
    <property type="match status" value="1"/>
</dbReference>
<evidence type="ECO:0000313" key="13">
    <source>
        <dbReference type="EMBL" id="KAK4209674.1"/>
    </source>
</evidence>
<dbReference type="Pfam" id="PF00734">
    <property type="entry name" value="CBM_1"/>
    <property type="match status" value="1"/>
</dbReference>
<evidence type="ECO:0000256" key="4">
    <source>
        <dbReference type="ARBA" id="ARBA00023277"/>
    </source>
</evidence>
<dbReference type="Proteomes" id="UP001301769">
    <property type="component" value="Unassembled WGS sequence"/>
</dbReference>
<feature type="chain" id="PRO_5042670388" description="Glucanase" evidence="10">
    <location>
        <begin position="20"/>
        <end position="446"/>
    </location>
</feature>
<dbReference type="InterPro" id="IPR036434">
    <property type="entry name" value="Beta_cellobiohydrolase_sf"/>
</dbReference>
<dbReference type="InterPro" id="IPR001524">
    <property type="entry name" value="Glyco_hydro_6_CS"/>
</dbReference>
<feature type="domain" description="CBM1" evidence="12">
    <location>
        <begin position="411"/>
        <end position="446"/>
    </location>
</feature>
<sequence>MRGIVITLLAGLLATGSSASPIQGASEIEARQSGGNPFSGRSLFVNPKYAKALETTRQAFLSRGDQTNAAKVQFVQNKVGTFVWISNIFLLKDIDEAIQQARAAASSTGQQQIVGLVLYNLPDRDCSAGHSSGELSFAQNGLNRYKQEYVNPFAQKLKAASDLQFAVVLEPDAIGNMVTGTSTFCRNARGPQQEAIGYAISQLQANNIHLYLDVANGGWLGWQDNLAPTAAEVSTILSKAGSNAKIRGYSSNVSNYNPYSTNNPPPYTAGSPSADESRYATSLGNALRARGLPTNFIIDQGRVALDGARKEWGDWCNVSPAGFGQPFTTNTNNPNVDAIVWVKPGGESDGTCGMGGAPNAGAWFDAYAQMLTRNAHSAIRADGGGSNPPPTTPTPTPTPTPNPGNGGGGGNCASRWGQCGGQGWSGPTCCAEGTCTVSNQWYSQCL</sequence>
<proteinExistence type="inferred from homology"/>
<protein>
    <recommendedName>
        <fullName evidence="10">Glucanase</fullName>
        <ecNumber evidence="10">3.2.1.-</ecNumber>
    </recommendedName>
</protein>
<dbReference type="PROSITE" id="PS00656">
    <property type="entry name" value="GLYCOSYL_HYDROL_F6_2"/>
    <property type="match status" value="1"/>
</dbReference>
<feature type="binding site" evidence="8">
    <location>
        <position position="315"/>
    </location>
    <ligand>
        <name>substrate</name>
    </ligand>
</feature>
<evidence type="ECO:0000259" key="12">
    <source>
        <dbReference type="PROSITE" id="PS51164"/>
    </source>
</evidence>
<dbReference type="GO" id="GO:0005576">
    <property type="term" value="C:extracellular region"/>
    <property type="evidence" value="ECO:0007669"/>
    <property type="project" value="InterPro"/>
</dbReference>
<dbReference type="PANTHER" id="PTHR34876">
    <property type="match status" value="1"/>
</dbReference>
<dbReference type="PRINTS" id="PR00733">
    <property type="entry name" value="GLHYDRLASE6"/>
</dbReference>
<feature type="binding site" evidence="8">
    <location>
        <position position="219"/>
    </location>
    <ligand>
        <name>substrate</name>
    </ligand>
</feature>
<keyword evidence="2 10" id="KW-0378">Hydrolase</keyword>
<dbReference type="GO" id="GO:0030245">
    <property type="term" value="P:cellulose catabolic process"/>
    <property type="evidence" value="ECO:0007669"/>
    <property type="project" value="UniProtKB-KW"/>
</dbReference>
<keyword evidence="3 10" id="KW-0136">Cellulose degradation</keyword>
<evidence type="ECO:0000313" key="14">
    <source>
        <dbReference type="Proteomes" id="UP001301769"/>
    </source>
</evidence>
<keyword evidence="14" id="KW-1185">Reference proteome</keyword>
<evidence type="ECO:0000256" key="2">
    <source>
        <dbReference type="ARBA" id="ARBA00022801"/>
    </source>
</evidence>
<evidence type="ECO:0000256" key="6">
    <source>
        <dbReference type="ARBA" id="ARBA00023326"/>
    </source>
</evidence>
<dbReference type="PIRSF" id="PIRSF001100">
    <property type="entry name" value="Beta_cellobiohydrolase"/>
    <property type="match status" value="1"/>
</dbReference>
<feature type="signal peptide" evidence="10">
    <location>
        <begin position="1"/>
        <end position="19"/>
    </location>
</feature>
<evidence type="ECO:0000256" key="9">
    <source>
        <dbReference type="PROSITE-ProRule" id="PRU10057"/>
    </source>
</evidence>
<dbReference type="SUPFAM" id="SSF51989">
    <property type="entry name" value="Glycosyl hydrolases family 6, cellulases"/>
    <property type="match status" value="1"/>
</dbReference>
<dbReference type="Gene3D" id="3.20.20.40">
    <property type="entry name" value="1, 4-beta cellobiohydrolase"/>
    <property type="match status" value="1"/>
</dbReference>
<reference evidence="13" key="2">
    <citation type="submission" date="2023-05" db="EMBL/GenBank/DDBJ databases">
        <authorList>
            <consortium name="Lawrence Berkeley National Laboratory"/>
            <person name="Steindorff A."/>
            <person name="Hensen N."/>
            <person name="Bonometti L."/>
            <person name="Westerberg I."/>
            <person name="Brannstrom I.O."/>
            <person name="Guillou S."/>
            <person name="Cros-Aarteil S."/>
            <person name="Calhoun S."/>
            <person name="Haridas S."/>
            <person name="Kuo A."/>
            <person name="Mondo S."/>
            <person name="Pangilinan J."/>
            <person name="Riley R."/>
            <person name="Labutti K."/>
            <person name="Andreopoulos B."/>
            <person name="Lipzen A."/>
            <person name="Chen C."/>
            <person name="Yanf M."/>
            <person name="Daum C."/>
            <person name="Ng V."/>
            <person name="Clum A."/>
            <person name="Ohm R."/>
            <person name="Martin F."/>
            <person name="Silar P."/>
            <person name="Natvig D."/>
            <person name="Lalanne C."/>
            <person name="Gautier V."/>
            <person name="Ament-Velasquez S.L."/>
            <person name="Kruys A."/>
            <person name="Hutchinson M.I."/>
            <person name="Powell A.J."/>
            <person name="Barry K."/>
            <person name="Miller A.N."/>
            <person name="Grigoriev I.V."/>
            <person name="Debuchy R."/>
            <person name="Gladieux P."/>
            <person name="Thoren M.H."/>
            <person name="Johannesson H."/>
        </authorList>
    </citation>
    <scope>NUCLEOTIDE SEQUENCE</scope>
    <source>
        <strain evidence="13">PSN293</strain>
    </source>
</reference>
<dbReference type="PANTHER" id="PTHR34876:SF10">
    <property type="entry name" value="GLUCANASE"/>
    <property type="match status" value="1"/>
</dbReference>